<name>A0A3S1BBY4_9BACI</name>
<dbReference type="SUPFAM" id="SSF51658">
    <property type="entry name" value="Xylose isomerase-like"/>
    <property type="match status" value="1"/>
</dbReference>
<feature type="domain" description="Xylose isomerase-like TIM barrel" evidence="1">
    <location>
        <begin position="27"/>
        <end position="273"/>
    </location>
</feature>
<sequence length="293" mass="32726">MKLSFNSWLYGSAFGWMPCRSVEDTIDTLAEMGYDGIEIGAAAPHAFPEHTSSARRKEILAHVKRRGIQVSGLCPALGGGPGYNPASPDKEEREANYKYIKGCIEMAHDLECENVLWLPGWTRSKQPRQEAWNYAVEGIQRHAEIARFLGVKLAVEPTAEVSDVIEHAGDSLRFMEAAGIGPDVAGVMLDTIHVFYRGDDIREQINEAGDRLCYMHISDVNRDAPGTHTDFRGAVDELALIGYDGWLSMEVGFPRRDHNPDGITRQSIEYMRKILSEQKDRIASWRQPAGAHK</sequence>
<gene>
    <name evidence="2" type="ORF">ELQ35_02055</name>
</gene>
<dbReference type="Gene3D" id="3.20.20.150">
    <property type="entry name" value="Divalent-metal-dependent TIM barrel enzymes"/>
    <property type="match status" value="1"/>
</dbReference>
<comment type="caution">
    <text evidence="2">The sequence shown here is derived from an EMBL/GenBank/DDBJ whole genome shotgun (WGS) entry which is preliminary data.</text>
</comment>
<proteinExistence type="predicted"/>
<reference evidence="2 3" key="1">
    <citation type="submission" date="2018-12" db="EMBL/GenBank/DDBJ databases">
        <title>Bacillus chawlae sp. nov., Bacillus glennii sp. nov., and Bacillus saganii sp. nov. Isolated from the Vehicle Assembly Building at Kennedy Space Center where the Viking Spacecraft were Assembled.</title>
        <authorList>
            <person name="Seuylemezian A."/>
            <person name="Vaishampayan P."/>
        </authorList>
    </citation>
    <scope>NUCLEOTIDE SEQUENCE [LARGE SCALE GENOMIC DNA]</scope>
    <source>
        <strain evidence="2 3">L5</strain>
    </source>
</reference>
<organism evidence="2 3">
    <name type="scientific">Peribacillus cavernae</name>
    <dbReference type="NCBI Taxonomy" id="1674310"/>
    <lineage>
        <taxon>Bacteria</taxon>
        <taxon>Bacillati</taxon>
        <taxon>Bacillota</taxon>
        <taxon>Bacilli</taxon>
        <taxon>Bacillales</taxon>
        <taxon>Bacillaceae</taxon>
        <taxon>Peribacillus</taxon>
    </lineage>
</organism>
<dbReference type="PANTHER" id="PTHR12110">
    <property type="entry name" value="HYDROXYPYRUVATE ISOMERASE"/>
    <property type="match status" value="1"/>
</dbReference>
<dbReference type="GO" id="GO:0016853">
    <property type="term" value="F:isomerase activity"/>
    <property type="evidence" value="ECO:0007669"/>
    <property type="project" value="UniProtKB-KW"/>
</dbReference>
<keyword evidence="3" id="KW-1185">Reference proteome</keyword>
<keyword evidence="2" id="KW-0413">Isomerase</keyword>
<dbReference type="OrthoDB" id="9814946at2"/>
<dbReference type="EMBL" id="RYZZ01000002">
    <property type="protein sequence ID" value="RUQ32440.1"/>
    <property type="molecule type" value="Genomic_DNA"/>
</dbReference>
<dbReference type="InterPro" id="IPR050312">
    <property type="entry name" value="IolE/XylAMocC-like"/>
</dbReference>
<dbReference type="InterPro" id="IPR036237">
    <property type="entry name" value="Xyl_isomerase-like_sf"/>
</dbReference>
<dbReference type="Proteomes" id="UP000267430">
    <property type="component" value="Unassembled WGS sequence"/>
</dbReference>
<evidence type="ECO:0000259" key="1">
    <source>
        <dbReference type="Pfam" id="PF01261"/>
    </source>
</evidence>
<dbReference type="Pfam" id="PF01261">
    <property type="entry name" value="AP_endonuc_2"/>
    <property type="match status" value="1"/>
</dbReference>
<protein>
    <submittedName>
        <fullName evidence="2">Sugar phosphate isomerase/epimerase</fullName>
    </submittedName>
</protein>
<dbReference type="InterPro" id="IPR013022">
    <property type="entry name" value="Xyl_isomerase-like_TIM-brl"/>
</dbReference>
<evidence type="ECO:0000313" key="3">
    <source>
        <dbReference type="Proteomes" id="UP000267430"/>
    </source>
</evidence>
<dbReference type="PANTHER" id="PTHR12110:SF21">
    <property type="entry name" value="XYLOSE ISOMERASE-LIKE TIM BARREL DOMAIN-CONTAINING PROTEIN"/>
    <property type="match status" value="1"/>
</dbReference>
<dbReference type="AlphaFoldDB" id="A0A3S1BBY4"/>
<accession>A0A3S1BBY4</accession>
<evidence type="ECO:0000313" key="2">
    <source>
        <dbReference type="EMBL" id="RUQ32440.1"/>
    </source>
</evidence>